<dbReference type="RefSeq" id="XP_028881856.1">
    <property type="nucleotide sequence ID" value="XM_029026884.1"/>
</dbReference>
<sequence>MRRGRLLQCVKGTTPSSTSTITATVSNVAAASVPTTPAPTVNPSVKSTVLESKPHRAFLPLRIQTWQTHSLSASQKEILPQFLLYHGTHLGPRPLIILDHTTKDTEDAMKAVKKYEPLLSQLSWDYGAVYIPLQVKYDDAPQDLLNYSCQQISAVMDAIDVRWTHFLTYSYGCLVAARMAASLEYPHRIGTLTSLDTPLITRELVLNMERREEIAKAERDVNVPEADLAFAKHTLLSSLESPLPCPATVADKALYEEYLFHPASIFHADGLIRRESRYVPVKHLADMRHPMQLVVPAANSVSDAGVHKEFFGLRRPVVVKGCQKHEDLFGNESAKELAAAMDTWLHRFEPDAFIAKRYEQAAKEMAELMKSSTPGTTQTETVKGAGEPRKKKEKKKKA</sequence>
<evidence type="ECO:0000313" key="3">
    <source>
        <dbReference type="Proteomes" id="UP000192257"/>
    </source>
</evidence>
<name>A0A1X0NUK7_9TRYP</name>
<feature type="compositionally biased region" description="Polar residues" evidence="1">
    <location>
        <begin position="370"/>
        <end position="381"/>
    </location>
</feature>
<feature type="compositionally biased region" description="Basic residues" evidence="1">
    <location>
        <begin position="389"/>
        <end position="398"/>
    </location>
</feature>
<dbReference type="Proteomes" id="UP000192257">
    <property type="component" value="Unassembled WGS sequence"/>
</dbReference>
<evidence type="ECO:0000313" key="2">
    <source>
        <dbReference type="EMBL" id="ORC87790.1"/>
    </source>
</evidence>
<feature type="region of interest" description="Disordered" evidence="1">
    <location>
        <begin position="367"/>
        <end position="398"/>
    </location>
</feature>
<reference evidence="2 3" key="1">
    <citation type="submission" date="2017-03" db="EMBL/GenBank/DDBJ databases">
        <title>An alternative strategy for trypanosome survival in the mammalian bloodstream revealed through genome and transcriptome analysis of the ubiquitous bovine parasite Trypanosoma (Megatrypanum) theileri.</title>
        <authorList>
            <person name="Kelly S."/>
            <person name="Ivens A."/>
            <person name="Mott A."/>
            <person name="O'Neill E."/>
            <person name="Emms D."/>
            <person name="Macleod O."/>
            <person name="Voorheis P."/>
            <person name="Matthews J."/>
            <person name="Matthews K."/>
            <person name="Carrington M."/>
        </authorList>
    </citation>
    <scope>NUCLEOTIDE SEQUENCE [LARGE SCALE GENOMIC DNA]</scope>
    <source>
        <strain evidence="2">Edinburgh</strain>
    </source>
</reference>
<gene>
    <name evidence="2" type="ORF">TM35_000201990</name>
</gene>
<dbReference type="Gene3D" id="3.40.50.1820">
    <property type="entry name" value="alpha/beta hydrolase"/>
    <property type="match status" value="1"/>
</dbReference>
<dbReference type="OrthoDB" id="19657at2759"/>
<organism evidence="2 3">
    <name type="scientific">Trypanosoma theileri</name>
    <dbReference type="NCBI Taxonomy" id="67003"/>
    <lineage>
        <taxon>Eukaryota</taxon>
        <taxon>Discoba</taxon>
        <taxon>Euglenozoa</taxon>
        <taxon>Kinetoplastea</taxon>
        <taxon>Metakinetoplastina</taxon>
        <taxon>Trypanosomatida</taxon>
        <taxon>Trypanosomatidae</taxon>
        <taxon>Trypanosoma</taxon>
    </lineage>
</organism>
<comment type="caution">
    <text evidence="2">The sequence shown here is derived from an EMBL/GenBank/DDBJ whole genome shotgun (WGS) entry which is preliminary data.</text>
</comment>
<dbReference type="InterPro" id="IPR029058">
    <property type="entry name" value="AB_hydrolase_fold"/>
</dbReference>
<accession>A0A1X0NUK7</accession>
<dbReference type="AlphaFoldDB" id="A0A1X0NUK7"/>
<keyword evidence="3" id="KW-1185">Reference proteome</keyword>
<dbReference type="STRING" id="67003.A0A1X0NUK7"/>
<dbReference type="GeneID" id="39986664"/>
<dbReference type="VEuPathDB" id="TriTrypDB:TM35_000201990"/>
<dbReference type="SUPFAM" id="SSF53474">
    <property type="entry name" value="alpha/beta-Hydrolases"/>
    <property type="match status" value="1"/>
</dbReference>
<dbReference type="EMBL" id="NBCO01000020">
    <property type="protein sequence ID" value="ORC87790.1"/>
    <property type="molecule type" value="Genomic_DNA"/>
</dbReference>
<proteinExistence type="predicted"/>
<protein>
    <submittedName>
        <fullName evidence="2">Uncharacterized protein</fullName>
    </submittedName>
</protein>
<evidence type="ECO:0000256" key="1">
    <source>
        <dbReference type="SAM" id="MobiDB-lite"/>
    </source>
</evidence>